<comment type="caution">
    <text evidence="6">The sequence shown here is derived from an EMBL/GenBank/DDBJ whole genome shotgun (WGS) entry which is preliminary data.</text>
</comment>
<keyword evidence="3" id="KW-0012">Acyltransferase</keyword>
<comment type="similarity">
    <text evidence="1">Belongs to the diacylglycerol acyltransferase family.</text>
</comment>
<dbReference type="EMBL" id="BPVZ01000141">
    <property type="protein sequence ID" value="GKV40399.1"/>
    <property type="molecule type" value="Genomic_DNA"/>
</dbReference>
<evidence type="ECO:0000256" key="3">
    <source>
        <dbReference type="ARBA" id="ARBA00023315"/>
    </source>
</evidence>
<dbReference type="Gene3D" id="3.40.50.1820">
    <property type="entry name" value="alpha/beta hydrolase"/>
    <property type="match status" value="1"/>
</dbReference>
<feature type="compositionally biased region" description="Basic and acidic residues" evidence="4">
    <location>
        <begin position="706"/>
        <end position="716"/>
    </location>
</feature>
<proteinExistence type="inferred from homology"/>
<evidence type="ECO:0000259" key="5">
    <source>
        <dbReference type="Pfam" id="PF12146"/>
    </source>
</evidence>
<evidence type="ECO:0000313" key="6">
    <source>
        <dbReference type="EMBL" id="GKV40399.1"/>
    </source>
</evidence>
<reference evidence="6 7" key="1">
    <citation type="journal article" date="2021" name="Commun. Biol.">
        <title>The genome of Shorea leprosula (Dipterocarpaceae) highlights the ecological relevance of drought in aseasonal tropical rainforests.</title>
        <authorList>
            <person name="Ng K.K.S."/>
            <person name="Kobayashi M.J."/>
            <person name="Fawcett J.A."/>
            <person name="Hatakeyama M."/>
            <person name="Paape T."/>
            <person name="Ng C.H."/>
            <person name="Ang C.C."/>
            <person name="Tnah L.H."/>
            <person name="Lee C.T."/>
            <person name="Nishiyama T."/>
            <person name="Sese J."/>
            <person name="O'Brien M.J."/>
            <person name="Copetti D."/>
            <person name="Mohd Noor M.I."/>
            <person name="Ong R.C."/>
            <person name="Putra M."/>
            <person name="Sireger I.Z."/>
            <person name="Indrioko S."/>
            <person name="Kosugi Y."/>
            <person name="Izuno A."/>
            <person name="Isagi Y."/>
            <person name="Lee S.L."/>
            <person name="Shimizu K.K."/>
        </authorList>
    </citation>
    <scope>NUCLEOTIDE SEQUENCE [LARGE SCALE GENOMIC DNA]</scope>
    <source>
        <strain evidence="6">214</strain>
    </source>
</reference>
<evidence type="ECO:0000256" key="1">
    <source>
        <dbReference type="ARBA" id="ARBA00005420"/>
    </source>
</evidence>
<feature type="region of interest" description="Disordered" evidence="4">
    <location>
        <begin position="704"/>
        <end position="770"/>
    </location>
</feature>
<dbReference type="SUPFAM" id="SSF53474">
    <property type="entry name" value="alpha/beta-Hydrolases"/>
    <property type="match status" value="1"/>
</dbReference>
<dbReference type="GO" id="GO:0004144">
    <property type="term" value="F:diacylglycerol O-acyltransferase activity"/>
    <property type="evidence" value="ECO:0007669"/>
    <property type="project" value="UniProtKB-ARBA"/>
</dbReference>
<dbReference type="PANTHER" id="PTHR22753">
    <property type="entry name" value="TRANSMEMBRANE PROTEIN 68"/>
    <property type="match status" value="1"/>
</dbReference>
<protein>
    <recommendedName>
        <fullName evidence="5">Serine aminopeptidase S33 domain-containing protein</fullName>
    </recommendedName>
</protein>
<organism evidence="6 7">
    <name type="scientific">Rubroshorea leprosula</name>
    <dbReference type="NCBI Taxonomy" id="152421"/>
    <lineage>
        <taxon>Eukaryota</taxon>
        <taxon>Viridiplantae</taxon>
        <taxon>Streptophyta</taxon>
        <taxon>Embryophyta</taxon>
        <taxon>Tracheophyta</taxon>
        <taxon>Spermatophyta</taxon>
        <taxon>Magnoliopsida</taxon>
        <taxon>eudicotyledons</taxon>
        <taxon>Gunneridae</taxon>
        <taxon>Pentapetalae</taxon>
        <taxon>rosids</taxon>
        <taxon>malvids</taxon>
        <taxon>Malvales</taxon>
        <taxon>Dipterocarpaceae</taxon>
        <taxon>Rubroshorea</taxon>
    </lineage>
</organism>
<dbReference type="CDD" id="cd07987">
    <property type="entry name" value="LPLAT_MGAT-like"/>
    <property type="match status" value="1"/>
</dbReference>
<dbReference type="Proteomes" id="UP001054252">
    <property type="component" value="Unassembled WGS sequence"/>
</dbReference>
<evidence type="ECO:0000256" key="2">
    <source>
        <dbReference type="ARBA" id="ARBA00022679"/>
    </source>
</evidence>
<dbReference type="Pfam" id="PF03982">
    <property type="entry name" value="DAGAT"/>
    <property type="match status" value="1"/>
</dbReference>
<sequence>MASVLTFCISPHFGVNSDYRPRFRVRAQSLGGGDLKMVSSDQVVVNGTSPLVGEREKNGSVVDGGNGKMKSRVKKRLVKDLVSEHLEVLWDDGYGTNTVKDYLDASGEMIKPDGGPPRWFCPVECGRPVKGSPVLLFLPGLDGVGMGLMLHQKALGKVFEVRCLHIPVDDRTPFEELVNFVEETVRLENALCQNRPIYLLGDSFGGCLALAVAARNPKIDLVVILANPATSFGRSQLQPLFPFLEALPDGLHIAVPYILSTVMGDPVKMATVGLGNSLPPGLRIEQLSSNLTALLPRLSGLANIIPRETLVWKLKLIKSAAAYANSRLHAVKAEVLLLFSDKDNMLPSGDEARRLKGLLQNCTVRCFKDNGHTLLLEDSISLLAIIKGTGKYRRSKRHDYVSDFVPPSMSEYRHAFDQVAGFFRFATSSVMLSTMEDGKIVKGLAGIPDEGPVLLVGYHMLMGFETVSLVEEFLREKNIMVRGIAHPELFSRRREGYSNEFSYLDWVKVLGAVPVSASNLFKLLSTKSHVLLYPGGAREALHYRGEQYKLFWPNQSEFVRMAARLGATIVPFGAVGEDDIAELVLDYNDLMKIPVLNDLLREEVQKTPKIRDQSLGEVANQQLFMPGLLPKIPGRFYYLFGKPIKLEGKEELLKNKETADKLYSHVKSEIEANIAYLLKKREEDPYRNIVDRTMYRAFYGSSPLVSEDKNRSKTKVEPLGTSNGPVEKNLGRPSSSVEKSTVEKNLGRPRSQVTWASPPEGSSTNPTNGINTAMEYPMKIEKPSSSVINTPPAGSQVAMAPLPPGWRAGPRRYANFNFSYRYPENEAYTATIDSSWEAARKHGGFLSRSYPKNEDCSANFNFPPSQSSGSLCSLEPCPAPRPLCSPRASPAPHPLCPPRTSPTLGSPAAARCACAPAPCSAPNPVIPLLCAQSRDPLALRQPLALHQISCTLRTGNHASCMPTRPTPCAPAPSSARAQICTHHPSSARADLHSSPPLFPKPITCAPIVQSPATTQSCNPILYLLWLSDSPWHLVSFFSKMKLGPLLWWVYIEGLC</sequence>
<gene>
    <name evidence="6" type="ORF">SLEP1_g48051</name>
</gene>
<dbReference type="Pfam" id="PF12146">
    <property type="entry name" value="Hydrolase_4"/>
    <property type="match status" value="1"/>
</dbReference>
<dbReference type="GO" id="GO:0016020">
    <property type="term" value="C:membrane"/>
    <property type="evidence" value="ECO:0007669"/>
    <property type="project" value="TreeGrafter"/>
</dbReference>
<keyword evidence="7" id="KW-1185">Reference proteome</keyword>
<dbReference type="InterPro" id="IPR007130">
    <property type="entry name" value="DAGAT"/>
</dbReference>
<keyword evidence="2" id="KW-0808">Transferase</keyword>
<feature type="domain" description="Serine aminopeptidase S33" evidence="5">
    <location>
        <begin position="192"/>
        <end position="378"/>
    </location>
</feature>
<dbReference type="PANTHER" id="PTHR22753:SF14">
    <property type="entry name" value="MONOACYLGLYCEROL_DIACYLGLYCEROL O-ACYLTRANSFERASE"/>
    <property type="match status" value="1"/>
</dbReference>
<evidence type="ECO:0000256" key="4">
    <source>
        <dbReference type="SAM" id="MobiDB-lite"/>
    </source>
</evidence>
<dbReference type="AlphaFoldDB" id="A0AAV5LSI9"/>
<accession>A0AAV5LSI9</accession>
<evidence type="ECO:0000313" key="7">
    <source>
        <dbReference type="Proteomes" id="UP001054252"/>
    </source>
</evidence>
<dbReference type="InterPro" id="IPR022742">
    <property type="entry name" value="Hydrolase_4"/>
</dbReference>
<dbReference type="InterPro" id="IPR029058">
    <property type="entry name" value="AB_hydrolase_fold"/>
</dbReference>
<dbReference type="GO" id="GO:0019432">
    <property type="term" value="P:triglyceride biosynthetic process"/>
    <property type="evidence" value="ECO:0007669"/>
    <property type="project" value="UniProtKB-ARBA"/>
</dbReference>
<feature type="compositionally biased region" description="Polar residues" evidence="4">
    <location>
        <begin position="751"/>
        <end position="770"/>
    </location>
</feature>
<name>A0AAV5LSI9_9ROSI</name>